<evidence type="ECO:0000313" key="2">
    <source>
        <dbReference type="Proteomes" id="UP001148737"/>
    </source>
</evidence>
<sequence>MLLTIQERASLLIKAVLVLPPRLAFYILRAVIHAVVWRMSIRNAIACGYVRAGFTTLSPRQLQHVVPSTRQRYQNFVRCQAEKYPEGSLGVSFTPEIEPLDTSNSALLWLGNRQKATKIVYFLHGGGFIVPLSPGHLRWCWDLYIKPSAAAGIDIACAILEYTLSPDAIYPNHLRQATLGLQAILDQGFSPEDIIVGGDSAGGSLTMQLLMHIKHPNPEVPLLSLDGRFAAIFLVSAWLTHRAPRLPSFHKYLNCDLSPSGPRVEHLQSQVAGTTNVMPELETKYWWGTPLDATPGKWEGLGDIFQHIFVTYGEYEVLANHSEELIQLLKEHCPEVDVVVDIGHREAHDTVVLEGITHQQDGPGSRRLQQWFSRFLDGYYDSGIKT</sequence>
<proteinExistence type="predicted"/>
<gene>
    <name evidence="1" type="ORF">NLG97_g4626</name>
</gene>
<reference evidence="1" key="1">
    <citation type="submission" date="2022-07" db="EMBL/GenBank/DDBJ databases">
        <title>Genome Sequence of Lecanicillium saksenae.</title>
        <authorList>
            <person name="Buettner E."/>
        </authorList>
    </citation>
    <scope>NUCLEOTIDE SEQUENCE</scope>
    <source>
        <strain evidence="1">VT-O1</strain>
    </source>
</reference>
<keyword evidence="2" id="KW-1185">Reference proteome</keyword>
<dbReference type="Proteomes" id="UP001148737">
    <property type="component" value="Unassembled WGS sequence"/>
</dbReference>
<dbReference type="EMBL" id="JANAKD010000469">
    <property type="protein sequence ID" value="KAJ3493609.1"/>
    <property type="molecule type" value="Genomic_DNA"/>
</dbReference>
<evidence type="ECO:0000313" key="1">
    <source>
        <dbReference type="EMBL" id="KAJ3493609.1"/>
    </source>
</evidence>
<protein>
    <submittedName>
        <fullName evidence="1">Uncharacterized protein</fullName>
    </submittedName>
</protein>
<comment type="caution">
    <text evidence="1">The sequence shown here is derived from an EMBL/GenBank/DDBJ whole genome shotgun (WGS) entry which is preliminary data.</text>
</comment>
<name>A0ACC1QUY2_9HYPO</name>
<organism evidence="1 2">
    <name type="scientific">Lecanicillium saksenae</name>
    <dbReference type="NCBI Taxonomy" id="468837"/>
    <lineage>
        <taxon>Eukaryota</taxon>
        <taxon>Fungi</taxon>
        <taxon>Dikarya</taxon>
        <taxon>Ascomycota</taxon>
        <taxon>Pezizomycotina</taxon>
        <taxon>Sordariomycetes</taxon>
        <taxon>Hypocreomycetidae</taxon>
        <taxon>Hypocreales</taxon>
        <taxon>Cordycipitaceae</taxon>
        <taxon>Lecanicillium</taxon>
    </lineage>
</organism>
<accession>A0ACC1QUY2</accession>